<dbReference type="GO" id="GO:0003700">
    <property type="term" value="F:DNA-binding transcription factor activity"/>
    <property type="evidence" value="ECO:0007669"/>
    <property type="project" value="InterPro"/>
</dbReference>
<dbReference type="PROSITE" id="PS01117">
    <property type="entry name" value="HTH_MARR_1"/>
    <property type="match status" value="1"/>
</dbReference>
<dbReference type="InterPro" id="IPR052526">
    <property type="entry name" value="HTH-type_Bedaq_tolerance"/>
</dbReference>
<organism evidence="5 6">
    <name type="scientific">Goodfellowiella coeruleoviolacea</name>
    <dbReference type="NCBI Taxonomy" id="334858"/>
    <lineage>
        <taxon>Bacteria</taxon>
        <taxon>Bacillati</taxon>
        <taxon>Actinomycetota</taxon>
        <taxon>Actinomycetes</taxon>
        <taxon>Pseudonocardiales</taxon>
        <taxon>Pseudonocardiaceae</taxon>
        <taxon>Goodfellowiella</taxon>
    </lineage>
</organism>
<evidence type="ECO:0000313" key="5">
    <source>
        <dbReference type="EMBL" id="MCP2164663.1"/>
    </source>
</evidence>
<proteinExistence type="predicted"/>
<dbReference type="InterPro" id="IPR036388">
    <property type="entry name" value="WH-like_DNA-bd_sf"/>
</dbReference>
<evidence type="ECO:0000256" key="1">
    <source>
        <dbReference type="ARBA" id="ARBA00023015"/>
    </source>
</evidence>
<evidence type="ECO:0000256" key="2">
    <source>
        <dbReference type="ARBA" id="ARBA00023125"/>
    </source>
</evidence>
<name>A0AAE3KJT0_9PSEU</name>
<evidence type="ECO:0000259" key="4">
    <source>
        <dbReference type="PROSITE" id="PS50995"/>
    </source>
</evidence>
<dbReference type="InterPro" id="IPR000835">
    <property type="entry name" value="HTH_MarR-typ"/>
</dbReference>
<dbReference type="Proteomes" id="UP001206128">
    <property type="component" value="Unassembled WGS sequence"/>
</dbReference>
<keyword evidence="6" id="KW-1185">Reference proteome</keyword>
<protein>
    <submittedName>
        <fullName evidence="5">Transcriptional regulator, MarR family</fullName>
    </submittedName>
</protein>
<feature type="domain" description="HTH marR-type" evidence="4">
    <location>
        <begin position="44"/>
        <end position="175"/>
    </location>
</feature>
<dbReference type="InterPro" id="IPR023187">
    <property type="entry name" value="Tscrpt_reg_MarR-type_CS"/>
</dbReference>
<dbReference type="GO" id="GO:0003677">
    <property type="term" value="F:DNA binding"/>
    <property type="evidence" value="ECO:0007669"/>
    <property type="project" value="UniProtKB-KW"/>
</dbReference>
<dbReference type="PANTHER" id="PTHR39515:SF2">
    <property type="entry name" value="HTH-TYPE TRANSCRIPTIONAL REGULATOR RV0880"/>
    <property type="match status" value="1"/>
</dbReference>
<keyword evidence="3" id="KW-0804">Transcription</keyword>
<dbReference type="Gene3D" id="1.10.10.10">
    <property type="entry name" value="Winged helix-like DNA-binding domain superfamily/Winged helix DNA-binding domain"/>
    <property type="match status" value="1"/>
</dbReference>
<dbReference type="Pfam" id="PF01047">
    <property type="entry name" value="MarR"/>
    <property type="match status" value="1"/>
</dbReference>
<dbReference type="AlphaFoldDB" id="A0AAE3KJT0"/>
<dbReference type="InterPro" id="IPR036390">
    <property type="entry name" value="WH_DNA-bd_sf"/>
</dbReference>
<sequence length="194" mass="20578">MSQDLGAGPLLTDVGVRTAQLAEPAAGPTDTDTTQADERAGGVVDQLNMAMAKLGRLHGCVSAQLSKEGFDKTSFVLLGTLAQRGPQRSSALAEAVFADPSTISRQVAQLVRNGLVERTADPEDGRAAVLAITNSGLALLERARDRRNAALARVLSSWSDTDLGEFAALFDRFTRDFEQALPMFIAECAEGTRS</sequence>
<dbReference type="SUPFAM" id="SSF46785">
    <property type="entry name" value="Winged helix' DNA-binding domain"/>
    <property type="match status" value="1"/>
</dbReference>
<keyword evidence="1" id="KW-0805">Transcription regulation</keyword>
<keyword evidence="2" id="KW-0238">DNA-binding</keyword>
<comment type="caution">
    <text evidence="5">The sequence shown here is derived from an EMBL/GenBank/DDBJ whole genome shotgun (WGS) entry which is preliminary data.</text>
</comment>
<dbReference type="SMART" id="SM00347">
    <property type="entry name" value="HTH_MARR"/>
    <property type="match status" value="1"/>
</dbReference>
<gene>
    <name evidence="5" type="ORF">LX83_001503</name>
</gene>
<dbReference type="PROSITE" id="PS50995">
    <property type="entry name" value="HTH_MARR_2"/>
    <property type="match status" value="1"/>
</dbReference>
<evidence type="ECO:0000313" key="6">
    <source>
        <dbReference type="Proteomes" id="UP001206128"/>
    </source>
</evidence>
<evidence type="ECO:0000256" key="3">
    <source>
        <dbReference type="ARBA" id="ARBA00023163"/>
    </source>
</evidence>
<accession>A0AAE3KJT0</accession>
<reference evidence="5" key="1">
    <citation type="submission" date="2022-06" db="EMBL/GenBank/DDBJ databases">
        <title>Genomic Encyclopedia of Archaeal and Bacterial Type Strains, Phase II (KMG-II): from individual species to whole genera.</title>
        <authorList>
            <person name="Goeker M."/>
        </authorList>
    </citation>
    <scope>NUCLEOTIDE SEQUENCE</scope>
    <source>
        <strain evidence="5">DSM 43935</strain>
    </source>
</reference>
<dbReference type="PANTHER" id="PTHR39515">
    <property type="entry name" value="CONSERVED PROTEIN"/>
    <property type="match status" value="1"/>
</dbReference>
<dbReference type="EMBL" id="JAMTCK010000003">
    <property type="protein sequence ID" value="MCP2164663.1"/>
    <property type="molecule type" value="Genomic_DNA"/>
</dbReference>